<name>A0A4D4J7R0_9PSEU</name>
<evidence type="ECO:0000256" key="6">
    <source>
        <dbReference type="ARBA" id="ARBA00023145"/>
    </source>
</evidence>
<dbReference type="AlphaFoldDB" id="A0A4D4J7R0"/>
<keyword evidence="13" id="KW-1185">Reference proteome</keyword>
<dbReference type="Gene3D" id="3.30.300.50">
    <property type="match status" value="2"/>
</dbReference>
<dbReference type="InterPro" id="IPR001316">
    <property type="entry name" value="Pept_S1A_streptogrisin"/>
</dbReference>
<dbReference type="InterPro" id="IPR009003">
    <property type="entry name" value="Peptidase_S1_PA"/>
</dbReference>
<keyword evidence="7 9" id="KW-1015">Disulfide bond</keyword>
<dbReference type="Pfam" id="PF02983">
    <property type="entry name" value="Pro_Al_protease"/>
    <property type="match status" value="1"/>
</dbReference>
<evidence type="ECO:0000313" key="13">
    <source>
        <dbReference type="Proteomes" id="UP000298860"/>
    </source>
</evidence>
<evidence type="ECO:0000256" key="1">
    <source>
        <dbReference type="ARBA" id="ARBA00007664"/>
    </source>
</evidence>
<evidence type="ECO:0000313" key="12">
    <source>
        <dbReference type="EMBL" id="GDY29903.1"/>
    </source>
</evidence>
<keyword evidence="3 10" id="KW-0732">Signal</keyword>
<evidence type="ECO:0000256" key="7">
    <source>
        <dbReference type="ARBA" id="ARBA00023157"/>
    </source>
</evidence>
<feature type="disulfide bond" evidence="9">
    <location>
        <begin position="174"/>
        <end position="194"/>
    </location>
</feature>
<feature type="chain" id="PRO_5039567212" evidence="10">
    <location>
        <begin position="18"/>
        <end position="336"/>
    </location>
</feature>
<keyword evidence="2 12" id="KW-0645">Protease</keyword>
<dbReference type="GO" id="GO:0005576">
    <property type="term" value="C:extracellular region"/>
    <property type="evidence" value="ECO:0007669"/>
    <property type="project" value="InterPro"/>
</dbReference>
<feature type="disulfide bond" evidence="9">
    <location>
        <begin position="254"/>
        <end position="264"/>
    </location>
</feature>
<keyword evidence="5" id="KW-0720">Serine protease</keyword>
<feature type="active site" description="Charge relay system" evidence="8">
    <location>
        <position position="193"/>
    </location>
</feature>
<evidence type="ECO:0000256" key="3">
    <source>
        <dbReference type="ARBA" id="ARBA00022729"/>
    </source>
</evidence>
<dbReference type="Gene3D" id="2.40.10.10">
    <property type="entry name" value="Trypsin-like serine proteases"/>
    <property type="match status" value="2"/>
</dbReference>
<organism evidence="12 13">
    <name type="scientific">Gandjariella thermophila</name>
    <dbReference type="NCBI Taxonomy" id="1931992"/>
    <lineage>
        <taxon>Bacteria</taxon>
        <taxon>Bacillati</taxon>
        <taxon>Actinomycetota</taxon>
        <taxon>Actinomycetes</taxon>
        <taxon>Pseudonocardiales</taxon>
        <taxon>Pseudonocardiaceae</taxon>
        <taxon>Gandjariella</taxon>
    </lineage>
</organism>
<evidence type="ECO:0000256" key="4">
    <source>
        <dbReference type="ARBA" id="ARBA00022801"/>
    </source>
</evidence>
<protein>
    <submittedName>
        <fullName evidence="12">Serine protease</fullName>
    </submittedName>
</protein>
<dbReference type="CDD" id="cd21112">
    <property type="entry name" value="alphaLP-like"/>
    <property type="match status" value="1"/>
</dbReference>
<accession>A0A4D4J7R0</accession>
<comment type="similarity">
    <text evidence="1">Belongs to the peptidase S1 family.</text>
</comment>
<feature type="active site" description="Charge relay system" evidence="8">
    <location>
        <position position="216"/>
    </location>
</feature>
<feature type="active site" description="Charge relay system" evidence="8">
    <location>
        <position position="297"/>
    </location>
</feature>
<evidence type="ECO:0000259" key="11">
    <source>
        <dbReference type="Pfam" id="PF02983"/>
    </source>
</evidence>
<dbReference type="InterPro" id="IPR004236">
    <property type="entry name" value="Pept_S1_alpha_lytic"/>
</dbReference>
<keyword evidence="6" id="KW-0865">Zymogen</keyword>
<proteinExistence type="inferred from homology"/>
<dbReference type="GO" id="GO:0004252">
    <property type="term" value="F:serine-type endopeptidase activity"/>
    <property type="evidence" value="ECO:0007669"/>
    <property type="project" value="InterPro"/>
</dbReference>
<dbReference type="PIRSF" id="PIRSF001134">
    <property type="entry name" value="Streptogrisin"/>
    <property type="match status" value="1"/>
</dbReference>
<feature type="signal peptide" evidence="10">
    <location>
        <begin position="1"/>
        <end position="17"/>
    </location>
</feature>
<dbReference type="SUPFAM" id="SSF50494">
    <property type="entry name" value="Trypsin-like serine proteases"/>
    <property type="match status" value="1"/>
</dbReference>
<sequence length="336" mass="34217">MLTALLGGVAVTLSAPAAPAPAAAPALLPELLAQQAATALAARVSADLGTRSAGSFLDPATGVPVVNVLDQADAQQVRERGATPRVVAYGTDALQEAEADLDRTGGAPSTAWGVDPATDQVVLTVSDATPKDGADRLLAAARKHGNRVRVQRISGPITEQLSSGDDITTGMIRCSVGFAVHRGGTPHLLTAGHCTRGLPQWINVGPSVDSHFPGSDYGLILDETAQGRGVVNLYNGGTQRITAAGNATVGQSVCKSGRTTHLTCGKITALNQTVNYGNGDVVRGLIRAEIRCDKGDSGGALFAGSVGLGTLSGGDGHIEYFQPLPQSLRAYGATLG</sequence>
<dbReference type="InterPro" id="IPR035070">
    <property type="entry name" value="Streptogrisin_prodomain"/>
</dbReference>
<comment type="caution">
    <text evidence="12">The sequence shown here is derived from an EMBL/GenBank/DDBJ whole genome shotgun (WGS) entry which is preliminary data.</text>
</comment>
<keyword evidence="4" id="KW-0378">Hydrolase</keyword>
<dbReference type="Proteomes" id="UP000298860">
    <property type="component" value="Unassembled WGS sequence"/>
</dbReference>
<evidence type="ECO:0000256" key="2">
    <source>
        <dbReference type="ARBA" id="ARBA00022670"/>
    </source>
</evidence>
<feature type="domain" description="Peptidase S1A alpha-lytic prodomain" evidence="11">
    <location>
        <begin position="90"/>
        <end position="142"/>
    </location>
</feature>
<dbReference type="PRINTS" id="PR00861">
    <property type="entry name" value="ALYTICPTASE"/>
</dbReference>
<evidence type="ECO:0000256" key="10">
    <source>
        <dbReference type="SAM" id="SignalP"/>
    </source>
</evidence>
<evidence type="ECO:0000256" key="9">
    <source>
        <dbReference type="PIRSR" id="PIRSR001134-2"/>
    </source>
</evidence>
<evidence type="ECO:0000256" key="8">
    <source>
        <dbReference type="PIRSR" id="PIRSR001134-1"/>
    </source>
</evidence>
<gene>
    <name evidence="12" type="ORF">GTS_15360</name>
</gene>
<reference evidence="13" key="1">
    <citation type="submission" date="2019-04" db="EMBL/GenBank/DDBJ databases">
        <title>Draft genome sequence of Pseudonocardiaceae bacterium SL3-2-4.</title>
        <authorList>
            <person name="Ningsih F."/>
            <person name="Yokota A."/>
            <person name="Sakai Y."/>
            <person name="Nanatani K."/>
            <person name="Yabe S."/>
            <person name="Oetari A."/>
            <person name="Sjamsuridzal W."/>
        </authorList>
    </citation>
    <scope>NUCLEOTIDE SEQUENCE [LARGE SCALE GENOMIC DNA]</scope>
    <source>
        <strain evidence="13">SL3-2-4</strain>
    </source>
</reference>
<dbReference type="EMBL" id="BJFL01000005">
    <property type="protein sequence ID" value="GDY29903.1"/>
    <property type="molecule type" value="Genomic_DNA"/>
</dbReference>
<dbReference type="InterPro" id="IPR043504">
    <property type="entry name" value="Peptidase_S1_PA_chymotrypsin"/>
</dbReference>
<dbReference type="GO" id="GO:0006508">
    <property type="term" value="P:proteolysis"/>
    <property type="evidence" value="ECO:0007669"/>
    <property type="project" value="UniProtKB-KW"/>
</dbReference>
<evidence type="ECO:0000256" key="5">
    <source>
        <dbReference type="ARBA" id="ARBA00022825"/>
    </source>
</evidence>